<evidence type="ECO:0000313" key="1">
    <source>
        <dbReference type="EMBL" id="CAH2401431.1"/>
    </source>
</evidence>
<proteinExistence type="predicted"/>
<comment type="caution">
    <text evidence="1">The sequence shown here is derived from an EMBL/GenBank/DDBJ whole genome shotgun (WGS) entry which is preliminary data.</text>
</comment>
<keyword evidence="2" id="KW-1185">Reference proteome</keyword>
<protein>
    <recommendedName>
        <fullName evidence="3">Transposase</fullName>
    </recommendedName>
</protein>
<evidence type="ECO:0000313" key="2">
    <source>
        <dbReference type="Proteomes" id="UP001152604"/>
    </source>
</evidence>
<sequence length="61" mass="6896">MSRVKSTSNVLGVGRWHTFIVCAMAETARKAVHSAQDLESGLEQRIYWMIRRFCDYCGSAA</sequence>
<dbReference type="Proteomes" id="UP001152604">
    <property type="component" value="Unassembled WGS sequence"/>
</dbReference>
<dbReference type="EMBL" id="CAKXZS010000023">
    <property type="protein sequence ID" value="CAH2401431.1"/>
    <property type="molecule type" value="Genomic_DNA"/>
</dbReference>
<reference evidence="1" key="1">
    <citation type="submission" date="2022-03" db="EMBL/GenBank/DDBJ databases">
        <authorList>
            <person name="Brunel B."/>
        </authorList>
    </citation>
    <scope>NUCLEOTIDE SEQUENCE</scope>
    <source>
        <strain evidence="1">STM4922sample</strain>
    </source>
</reference>
<evidence type="ECO:0008006" key="3">
    <source>
        <dbReference type="Google" id="ProtNLM"/>
    </source>
</evidence>
<gene>
    <name evidence="1" type="ORF">MES4922_30088</name>
</gene>
<organism evidence="1 2">
    <name type="scientific">Mesorhizobium ventifaucium</name>
    <dbReference type="NCBI Taxonomy" id="666020"/>
    <lineage>
        <taxon>Bacteria</taxon>
        <taxon>Pseudomonadati</taxon>
        <taxon>Pseudomonadota</taxon>
        <taxon>Alphaproteobacteria</taxon>
        <taxon>Hyphomicrobiales</taxon>
        <taxon>Phyllobacteriaceae</taxon>
        <taxon>Mesorhizobium</taxon>
    </lineage>
</organism>
<name>A0ABN8JVG3_9HYPH</name>
<accession>A0ABN8JVG3</accession>